<dbReference type="RefSeq" id="WP_091705408.1">
    <property type="nucleotide sequence ID" value="NZ_BMYN01000005.1"/>
</dbReference>
<feature type="chain" id="PRO_5011762080" evidence="1">
    <location>
        <begin position="20"/>
        <end position="244"/>
    </location>
</feature>
<sequence length="244" mass="28098">MNRAILAVSLWLLSPLSLAGTFEFQGQAIADNGDTLYTEHHRMQGECRAGVFQPTKHRVEYRDPDTSDTFANKELAFERSALMPVVDFSQPRFNERMDIRYREEKQVRIDWQTPEGGRERYSVGIPETLVVDSGFDHLIRQQWQRLNQGDKAEFRFLGPTRGDHFGFVAEPVSRSEINAHLVVRLRPTSLMLRVLVDPIVLGYNEQGALTHYQGLTNIRQNADTNYTATIRYQVDRYPDCPLLP</sequence>
<dbReference type="AlphaFoldDB" id="A0A1I3W4X6"/>
<gene>
    <name evidence="2" type="ORF">SAMN05216429_10923</name>
</gene>
<reference evidence="2 3" key="1">
    <citation type="submission" date="2016-10" db="EMBL/GenBank/DDBJ databases">
        <authorList>
            <person name="de Groot N.N."/>
        </authorList>
    </citation>
    <scope>NUCLEOTIDE SEQUENCE [LARGE SCALE GENOMIC DNA]</scope>
    <source>
        <strain evidence="2 3">IBRC-M 10445</strain>
    </source>
</reference>
<evidence type="ECO:0000256" key="1">
    <source>
        <dbReference type="SAM" id="SignalP"/>
    </source>
</evidence>
<keyword evidence="3" id="KW-1185">Reference proteome</keyword>
<evidence type="ECO:0000313" key="2">
    <source>
        <dbReference type="EMBL" id="SFK02349.1"/>
    </source>
</evidence>
<protein>
    <submittedName>
        <fullName evidence="2">Uncharacterized protein</fullName>
    </submittedName>
</protein>
<feature type="signal peptide" evidence="1">
    <location>
        <begin position="1"/>
        <end position="19"/>
    </location>
</feature>
<evidence type="ECO:0000313" key="3">
    <source>
        <dbReference type="Proteomes" id="UP000199445"/>
    </source>
</evidence>
<keyword evidence="1" id="KW-0732">Signal</keyword>
<dbReference type="EMBL" id="FOSC01000009">
    <property type="protein sequence ID" value="SFK02349.1"/>
    <property type="molecule type" value="Genomic_DNA"/>
</dbReference>
<organism evidence="2 3">
    <name type="scientific">Marinobacter persicus</name>
    <dbReference type="NCBI Taxonomy" id="930118"/>
    <lineage>
        <taxon>Bacteria</taxon>
        <taxon>Pseudomonadati</taxon>
        <taxon>Pseudomonadota</taxon>
        <taxon>Gammaproteobacteria</taxon>
        <taxon>Pseudomonadales</taxon>
        <taxon>Marinobacteraceae</taxon>
        <taxon>Marinobacter</taxon>
    </lineage>
</organism>
<dbReference type="OrthoDB" id="1491713at2"/>
<dbReference type="Proteomes" id="UP000199445">
    <property type="component" value="Unassembled WGS sequence"/>
</dbReference>
<name>A0A1I3W4X6_9GAMM</name>
<proteinExistence type="predicted"/>
<accession>A0A1I3W4X6</accession>